<organism evidence="17 18">
    <name type="scientific">Chloropicon roscoffensis</name>
    <dbReference type="NCBI Taxonomy" id="1461544"/>
    <lineage>
        <taxon>Eukaryota</taxon>
        <taxon>Viridiplantae</taxon>
        <taxon>Chlorophyta</taxon>
        <taxon>Chloropicophyceae</taxon>
        <taxon>Chloropicales</taxon>
        <taxon>Chloropicaceae</taxon>
        <taxon>Chloropicon</taxon>
    </lineage>
</organism>
<comment type="caution">
    <text evidence="14">Lacks conserved residue(s) required for the propagation of feature annotation.</text>
</comment>
<dbReference type="FunFam" id="2.10.25.10:FF:000001">
    <property type="entry name" value="Tenascin C"/>
    <property type="match status" value="1"/>
</dbReference>
<keyword evidence="15" id="KW-0732">Signal</keyword>
<sequence length="442" mass="49364">MRKAQGSARPSRGGGALGNFKLWWLCLNTLLVVGLLSRRILDVDTKATVDVGCQPHRNRHAPCDPGCGDHGKCEYGSCVCDKGWSGELCSLRTCPKDCSNNGFCLNETGVCVCNRRYTGEDCSVDVSLLKEEEIHLAVSDKLDRSGRIDRDIEHVVSARAAKKYHFDLCRNGKGSCSAGWLSQMMPLMPLLPREDARLKFPSCAVVSSGVGAVFNASTGDRRETARGEEIDRHRAVFRLNNAPTEGFEEFVGRRTTHRLVQADYAQLVQNLIGTEVTRNETKSLVSPMNWWAGGYPQNQKVTYMMVVFPTVVRNQVRPPENNGYGAFRDAFPGNRRHVLSPHLTREISDIYGKYREAIKTEGLGCYKSKTLRVPQLFTAVLYSLQVCQKVHVYGVAQDATGTKCCYHPEPEGFSSRNPVCDDLTKSHVFRILRKTGRLFLYD</sequence>
<dbReference type="EC" id="2.4.3.1" evidence="13"/>
<dbReference type="GO" id="GO:0032580">
    <property type="term" value="C:Golgi cisterna membrane"/>
    <property type="evidence" value="ECO:0007669"/>
    <property type="project" value="UniProtKB-SubCell"/>
</dbReference>
<keyword evidence="6" id="KW-0735">Signal-anchor</keyword>
<evidence type="ECO:0000313" key="17">
    <source>
        <dbReference type="EMBL" id="WZN61280.1"/>
    </source>
</evidence>
<evidence type="ECO:0000256" key="6">
    <source>
        <dbReference type="ARBA" id="ARBA00022968"/>
    </source>
</evidence>
<keyword evidence="11" id="KW-0325">Glycoprotein</keyword>
<feature type="disulfide bond" evidence="14">
    <location>
        <begin position="94"/>
        <end position="104"/>
    </location>
</feature>
<dbReference type="InterPro" id="IPR013111">
    <property type="entry name" value="EGF_extracell"/>
</dbReference>
<keyword evidence="8" id="KW-0333">Golgi apparatus</keyword>
<evidence type="ECO:0000256" key="15">
    <source>
        <dbReference type="SAM" id="SignalP"/>
    </source>
</evidence>
<feature type="domain" description="EGF-like" evidence="16">
    <location>
        <begin position="90"/>
        <end position="123"/>
    </location>
</feature>
<dbReference type="InterPro" id="IPR001675">
    <property type="entry name" value="Glyco_trans_29"/>
</dbReference>
<dbReference type="Pfam" id="PF07974">
    <property type="entry name" value="EGF_2"/>
    <property type="match status" value="1"/>
</dbReference>
<keyword evidence="14" id="KW-0245">EGF-like domain</keyword>
<dbReference type="GO" id="GO:0003835">
    <property type="term" value="F:beta-galactoside alpha-2,6-sialyltransferase activity"/>
    <property type="evidence" value="ECO:0007669"/>
    <property type="project" value="UniProtKB-EC"/>
</dbReference>
<evidence type="ECO:0000256" key="7">
    <source>
        <dbReference type="ARBA" id="ARBA00022989"/>
    </source>
</evidence>
<evidence type="ECO:0000259" key="16">
    <source>
        <dbReference type="PROSITE" id="PS50026"/>
    </source>
</evidence>
<dbReference type="Pfam" id="PF23106">
    <property type="entry name" value="EGF_Teneurin"/>
    <property type="match status" value="1"/>
</dbReference>
<dbReference type="Gene3D" id="3.90.1480.20">
    <property type="entry name" value="Glycosyl transferase family 29"/>
    <property type="match status" value="1"/>
</dbReference>
<feature type="chain" id="PRO_5043601399" description="beta-galactoside alpha-(2,6)-sialyltransferase" evidence="15">
    <location>
        <begin position="38"/>
        <end position="442"/>
    </location>
</feature>
<evidence type="ECO:0000256" key="12">
    <source>
        <dbReference type="ARBA" id="ARBA00034249"/>
    </source>
</evidence>
<dbReference type="Proteomes" id="UP001472866">
    <property type="component" value="Chromosome 04"/>
</dbReference>
<evidence type="ECO:0000256" key="14">
    <source>
        <dbReference type="PROSITE-ProRule" id="PRU00076"/>
    </source>
</evidence>
<evidence type="ECO:0000313" key="18">
    <source>
        <dbReference type="Proteomes" id="UP001472866"/>
    </source>
</evidence>
<dbReference type="Pfam" id="PF00777">
    <property type="entry name" value="Glyco_transf_29"/>
    <property type="match status" value="1"/>
</dbReference>
<dbReference type="SUPFAM" id="SSF57196">
    <property type="entry name" value="EGF/Laminin"/>
    <property type="match status" value="2"/>
</dbReference>
<dbReference type="InterPro" id="IPR000742">
    <property type="entry name" value="EGF"/>
</dbReference>
<dbReference type="PANTHER" id="PTHR46059">
    <property type="entry name" value="BETA-GALACTOSIDE ALPHA-2,6-SIALYLTRANSFERASE"/>
    <property type="match status" value="1"/>
</dbReference>
<evidence type="ECO:0000256" key="13">
    <source>
        <dbReference type="ARBA" id="ARBA00034329"/>
    </source>
</evidence>
<evidence type="ECO:0000256" key="8">
    <source>
        <dbReference type="ARBA" id="ARBA00023034"/>
    </source>
</evidence>
<evidence type="ECO:0000256" key="2">
    <source>
        <dbReference type="ARBA" id="ARBA00006003"/>
    </source>
</evidence>
<keyword evidence="9" id="KW-0472">Membrane</keyword>
<gene>
    <name evidence="17" type="ORF">HKI87_04g28150</name>
</gene>
<keyword evidence="4" id="KW-0808">Transferase</keyword>
<evidence type="ECO:0000256" key="1">
    <source>
        <dbReference type="ARBA" id="ARBA00004447"/>
    </source>
</evidence>
<dbReference type="InterPro" id="IPR038578">
    <property type="entry name" value="GT29-like_sf"/>
</dbReference>
<protein>
    <recommendedName>
        <fullName evidence="13">beta-galactoside alpha-(2,6)-sialyltransferase</fullName>
        <ecNumber evidence="13">2.4.3.1</ecNumber>
    </recommendedName>
</protein>
<comment type="similarity">
    <text evidence="2">Belongs to the glycosyltransferase 29 family.</text>
</comment>
<keyword evidence="10 14" id="KW-1015">Disulfide bond</keyword>
<dbReference type="EMBL" id="CP151504">
    <property type="protein sequence ID" value="WZN61280.1"/>
    <property type="molecule type" value="Genomic_DNA"/>
</dbReference>
<name>A0AAX4P6L1_9CHLO</name>
<feature type="signal peptide" evidence="15">
    <location>
        <begin position="1"/>
        <end position="37"/>
    </location>
</feature>
<dbReference type="PROSITE" id="PS00022">
    <property type="entry name" value="EGF_1"/>
    <property type="match status" value="1"/>
</dbReference>
<dbReference type="AlphaFoldDB" id="A0AAX4P6L1"/>
<accession>A0AAX4P6L1</accession>
<dbReference type="PANTHER" id="PTHR46059:SF1">
    <property type="entry name" value="BETA-GALACTOSIDE ALPHA-2,6-SIALYLTRANSFERASE"/>
    <property type="match status" value="1"/>
</dbReference>
<keyword evidence="7" id="KW-1133">Transmembrane helix</keyword>
<feature type="disulfide bond" evidence="14">
    <location>
        <begin position="113"/>
        <end position="122"/>
    </location>
</feature>
<keyword evidence="18" id="KW-1185">Reference proteome</keyword>
<keyword evidence="3 17" id="KW-0328">Glycosyltransferase</keyword>
<comment type="subcellular location">
    <subcellularLocation>
        <location evidence="1">Golgi apparatus</location>
        <location evidence="1">Golgi stack membrane</location>
        <topology evidence="1">Single-pass type II membrane protein</topology>
    </subcellularLocation>
</comment>
<dbReference type="PROSITE" id="PS50026">
    <property type="entry name" value="EGF_3"/>
    <property type="match status" value="1"/>
</dbReference>
<evidence type="ECO:0000256" key="10">
    <source>
        <dbReference type="ARBA" id="ARBA00023157"/>
    </source>
</evidence>
<evidence type="ECO:0000256" key="9">
    <source>
        <dbReference type="ARBA" id="ARBA00023136"/>
    </source>
</evidence>
<dbReference type="Gene3D" id="2.10.25.10">
    <property type="entry name" value="Laminin"/>
    <property type="match status" value="2"/>
</dbReference>
<evidence type="ECO:0000256" key="11">
    <source>
        <dbReference type="ARBA" id="ARBA00023180"/>
    </source>
</evidence>
<keyword evidence="5" id="KW-0812">Transmembrane</keyword>
<evidence type="ECO:0000256" key="4">
    <source>
        <dbReference type="ARBA" id="ARBA00022679"/>
    </source>
</evidence>
<evidence type="ECO:0000256" key="3">
    <source>
        <dbReference type="ARBA" id="ARBA00022676"/>
    </source>
</evidence>
<reference evidence="17 18" key="1">
    <citation type="submission" date="2024-03" db="EMBL/GenBank/DDBJ databases">
        <title>Complete genome sequence of the green alga Chloropicon roscoffensis RCC1871.</title>
        <authorList>
            <person name="Lemieux C."/>
            <person name="Pombert J.-F."/>
            <person name="Otis C."/>
            <person name="Turmel M."/>
        </authorList>
    </citation>
    <scope>NUCLEOTIDE SEQUENCE [LARGE SCALE GENOMIC DNA]</scope>
    <source>
        <strain evidence="17 18">RCC1871</strain>
    </source>
</reference>
<comment type="catalytic activity">
    <reaction evidence="12">
        <text>a beta-D-galactoside + CMP-N-acetyl-beta-neuraminate = an N-acetyl-alpha-neuraminyl-(2-&gt;6)-beta-D-galactosyl derivative + CMP + H(+)</text>
        <dbReference type="Rhea" id="RHEA:52104"/>
        <dbReference type="ChEBI" id="CHEBI:15378"/>
        <dbReference type="ChEBI" id="CHEBI:28034"/>
        <dbReference type="ChEBI" id="CHEBI:57812"/>
        <dbReference type="ChEBI" id="CHEBI:60377"/>
        <dbReference type="ChEBI" id="CHEBI:136398"/>
        <dbReference type="EC" id="2.4.3.1"/>
    </reaction>
</comment>
<proteinExistence type="inferred from homology"/>
<evidence type="ECO:0000256" key="5">
    <source>
        <dbReference type="ARBA" id="ARBA00022692"/>
    </source>
</evidence>